<dbReference type="RefSeq" id="WP_120514365.1">
    <property type="nucleotide sequence ID" value="NZ_QXZY01000001.1"/>
</dbReference>
<evidence type="ECO:0000313" key="2">
    <source>
        <dbReference type="EMBL" id="RPD43094.1"/>
    </source>
</evidence>
<dbReference type="EMBL" id="RMBX01000001">
    <property type="protein sequence ID" value="RPD43094.1"/>
    <property type="molecule type" value="Genomic_DNA"/>
</dbReference>
<dbReference type="Gene3D" id="3.30.1050.10">
    <property type="entry name" value="SCP2 sterol-binding domain"/>
    <property type="match status" value="1"/>
</dbReference>
<name>A0A3N4MGJ8_9BACT</name>
<dbReference type="Pfam" id="PF14864">
    <property type="entry name" value="Alkyl_sulf_C"/>
    <property type="match status" value="1"/>
</dbReference>
<evidence type="ECO:0000259" key="1">
    <source>
        <dbReference type="Pfam" id="PF14864"/>
    </source>
</evidence>
<organism evidence="2 3">
    <name type="scientific">Chitinophaga barathri</name>
    <dbReference type="NCBI Taxonomy" id="1647451"/>
    <lineage>
        <taxon>Bacteria</taxon>
        <taxon>Pseudomonadati</taxon>
        <taxon>Bacteroidota</taxon>
        <taxon>Chitinophagia</taxon>
        <taxon>Chitinophagales</taxon>
        <taxon>Chitinophagaceae</taxon>
        <taxon>Chitinophaga</taxon>
    </lineage>
</organism>
<accession>A0A3N4MGJ8</accession>
<comment type="caution">
    <text evidence="2">The sequence shown here is derived from an EMBL/GenBank/DDBJ whole genome shotgun (WGS) entry which is preliminary data.</text>
</comment>
<dbReference type="SUPFAM" id="SSF55718">
    <property type="entry name" value="SCP-like"/>
    <property type="match status" value="1"/>
</dbReference>
<evidence type="ECO:0000313" key="3">
    <source>
        <dbReference type="Proteomes" id="UP000279089"/>
    </source>
</evidence>
<gene>
    <name evidence="2" type="ORF">EG028_02025</name>
</gene>
<reference evidence="3" key="1">
    <citation type="submission" date="2018-11" db="EMBL/GenBank/DDBJ databases">
        <title>Chitinophaga lutea sp.nov., isolate from arsenic contaminated soil.</title>
        <authorList>
            <person name="Zong Y."/>
        </authorList>
    </citation>
    <scope>NUCLEOTIDE SEQUENCE [LARGE SCALE GENOMIC DNA]</scope>
    <source>
        <strain evidence="3">YLT18</strain>
    </source>
</reference>
<feature type="domain" description="Alkyl sulfatase C-terminal" evidence="1">
    <location>
        <begin position="17"/>
        <end position="61"/>
    </location>
</feature>
<proteinExistence type="predicted"/>
<keyword evidence="3" id="KW-1185">Reference proteome</keyword>
<dbReference type="AlphaFoldDB" id="A0A3N4MGJ8"/>
<dbReference type="OrthoDB" id="9802248at2"/>
<dbReference type="InterPro" id="IPR036527">
    <property type="entry name" value="SCP2_sterol-bd_dom_sf"/>
</dbReference>
<protein>
    <recommendedName>
        <fullName evidence="1">Alkyl sulfatase C-terminal domain-containing protein</fullName>
    </recommendedName>
</protein>
<sequence length="61" mass="6872">MILCALYIGLPCRPHRISLGEASFNDLTGNGTIKIEGDKNAFYSFVGMVDKFNFWFNIVEP</sequence>
<dbReference type="InterPro" id="IPR029229">
    <property type="entry name" value="Alkyl_sulf_C"/>
</dbReference>
<dbReference type="Proteomes" id="UP000279089">
    <property type="component" value="Unassembled WGS sequence"/>
</dbReference>